<comment type="catalytic activity">
    <reaction evidence="19 22">
        <text>L-seryl-[protein] + ATP = O-phospho-L-seryl-[protein] + ADP + H(+)</text>
        <dbReference type="Rhea" id="RHEA:17989"/>
        <dbReference type="Rhea" id="RHEA-COMP:9863"/>
        <dbReference type="Rhea" id="RHEA-COMP:11604"/>
        <dbReference type="ChEBI" id="CHEBI:15378"/>
        <dbReference type="ChEBI" id="CHEBI:29999"/>
        <dbReference type="ChEBI" id="CHEBI:30616"/>
        <dbReference type="ChEBI" id="CHEBI:83421"/>
        <dbReference type="ChEBI" id="CHEBI:456216"/>
        <dbReference type="EC" id="2.7.11.1"/>
    </reaction>
</comment>
<dbReference type="InterPro" id="IPR017406">
    <property type="entry name" value="Ser/Thr_kinase_Rio3"/>
</dbReference>
<sequence length="492" mass="56187">MVLQSPWGATTTKVMCPCSFTDVMSEQLAKQLDDESNYFPDFSNVSAALDAGEERETDSDLMLAQMLQMQFDKEFDTQLRTEEKKFNGDSKLSISFENYRMVHPYEDSDGSEDEVDWQDSCDDPYKADKPTTTPRRGFTGKGKNITTKHDEVVCGRKNTARMDNFAPEINVGDGLGMDLKLSNQVYNSLKQHCYSEQRRSARLHEKKEHSTAEQAVDPRTRLLMYKMVNAGILDNINGCISTGKESVVFHANGGSMEKNAVPDECVLKVFKTTLNEFKNRDKYIKDDYRFIDRFSKLNPRTIIHLWAEKEMHNLARMKKAGIPCPEVVVLKKHILVMSFIGKDHVPAPKLKEAMLGSEDMKRAYYQVVHVSAALPPCTLTYTWFYLYIVAYVWLIDVSQSIEPNHPHSHEFLFRDCRNVATFFQKGGVSEAMNMYELFNVVSGLQLSGDSEAEFLAQIEALEKMNEDHVQRRGKKMYTFSDGGPPLLHDEDD</sequence>
<keyword evidence="13 22" id="KW-0418">Kinase</keyword>
<reference evidence="25" key="3">
    <citation type="submission" date="2025-09" db="UniProtKB">
        <authorList>
            <consortium name="Ensembl"/>
        </authorList>
    </citation>
    <scope>IDENTIFICATION</scope>
</reference>
<dbReference type="Gene3D" id="3.30.200.20">
    <property type="entry name" value="Phosphorylase Kinase, domain 1"/>
    <property type="match status" value="1"/>
</dbReference>
<feature type="compositionally biased region" description="Acidic residues" evidence="23">
    <location>
        <begin position="107"/>
        <end position="122"/>
    </location>
</feature>
<dbReference type="SMART" id="SM00090">
    <property type="entry name" value="RIO"/>
    <property type="match status" value="1"/>
</dbReference>
<feature type="region of interest" description="Disordered" evidence="23">
    <location>
        <begin position="105"/>
        <end position="144"/>
    </location>
</feature>
<evidence type="ECO:0000256" key="13">
    <source>
        <dbReference type="ARBA" id="ARBA00022777"/>
    </source>
</evidence>
<dbReference type="PANTHER" id="PTHR45723">
    <property type="entry name" value="SERINE/THREONINE-PROTEIN KINASE RIO1"/>
    <property type="match status" value="1"/>
</dbReference>
<keyword evidence="16" id="KW-0391">Immunity</keyword>
<name>A0A4W5NUJ1_9TELE</name>
<reference evidence="25" key="2">
    <citation type="submission" date="2025-08" db="UniProtKB">
        <authorList>
            <consortium name="Ensembl"/>
        </authorList>
    </citation>
    <scope>IDENTIFICATION</scope>
</reference>
<comment type="subunit">
    <text evidence="20">Interacts with CASP10. Interacts with IRF3; RIOK3 probably mediates the interaction of TBK1 with IRF3. Associated with 40S pre-ribosomal particles.</text>
</comment>
<keyword evidence="5" id="KW-0963">Cytoplasm</keyword>
<organism evidence="25 26">
    <name type="scientific">Hucho hucho</name>
    <name type="common">huchen</name>
    <dbReference type="NCBI Taxonomy" id="62062"/>
    <lineage>
        <taxon>Eukaryota</taxon>
        <taxon>Metazoa</taxon>
        <taxon>Chordata</taxon>
        <taxon>Craniata</taxon>
        <taxon>Vertebrata</taxon>
        <taxon>Euteleostomi</taxon>
        <taxon>Actinopterygii</taxon>
        <taxon>Neopterygii</taxon>
        <taxon>Teleostei</taxon>
        <taxon>Protacanthopterygii</taxon>
        <taxon>Salmoniformes</taxon>
        <taxon>Salmonidae</taxon>
        <taxon>Salmoninae</taxon>
        <taxon>Hucho</taxon>
    </lineage>
</organism>
<evidence type="ECO:0000256" key="1">
    <source>
        <dbReference type="ARBA" id="ARBA00001946"/>
    </source>
</evidence>
<dbReference type="InterPro" id="IPR051272">
    <property type="entry name" value="RIO-type_Ser/Thr_kinase"/>
</dbReference>
<evidence type="ECO:0000256" key="2">
    <source>
        <dbReference type="ARBA" id="ARBA00004496"/>
    </source>
</evidence>
<dbReference type="AlphaFoldDB" id="A0A4W5NUJ1"/>
<evidence type="ECO:0000256" key="15">
    <source>
        <dbReference type="ARBA" id="ARBA00022842"/>
    </source>
</evidence>
<dbReference type="PIRSF" id="PIRSF038146">
    <property type="entry name" value="Ser/Thr_PK_RIO3"/>
    <property type="match status" value="1"/>
</dbReference>
<keyword evidence="10 22" id="KW-0808">Transferase</keyword>
<dbReference type="InterPro" id="IPR000687">
    <property type="entry name" value="RIO_kinase"/>
</dbReference>
<dbReference type="GO" id="GO:0004674">
    <property type="term" value="F:protein serine/threonine kinase activity"/>
    <property type="evidence" value="ECO:0007669"/>
    <property type="project" value="UniProtKB-UniRule"/>
</dbReference>
<keyword evidence="14" id="KW-0067">ATP-binding</keyword>
<keyword evidence="12 22" id="KW-0547">Nucleotide-binding</keyword>
<dbReference type="InterPro" id="IPR011009">
    <property type="entry name" value="Kinase-like_dom_sf"/>
</dbReference>
<evidence type="ECO:0000256" key="20">
    <source>
        <dbReference type="ARBA" id="ARBA00064322"/>
    </source>
</evidence>
<keyword evidence="17" id="KW-0051">Antiviral defense</keyword>
<evidence type="ECO:0000256" key="7">
    <source>
        <dbReference type="ARBA" id="ARBA00022527"/>
    </source>
</evidence>
<dbReference type="GO" id="GO:0051607">
    <property type="term" value="P:defense response to virus"/>
    <property type="evidence" value="ECO:0007669"/>
    <property type="project" value="UniProtKB-KW"/>
</dbReference>
<keyword evidence="26" id="KW-1185">Reference proteome</keyword>
<dbReference type="EC" id="2.7.11.1" evidence="4 22"/>
<evidence type="ECO:0000256" key="17">
    <source>
        <dbReference type="ARBA" id="ARBA00023118"/>
    </source>
</evidence>
<feature type="domain" description="RIO kinase" evidence="24">
    <location>
        <begin position="205"/>
        <end position="443"/>
    </location>
</feature>
<evidence type="ECO:0000256" key="19">
    <source>
        <dbReference type="ARBA" id="ARBA00048679"/>
    </source>
</evidence>
<dbReference type="InterPro" id="IPR018934">
    <property type="entry name" value="RIO_dom"/>
</dbReference>
<evidence type="ECO:0000256" key="18">
    <source>
        <dbReference type="ARBA" id="ARBA00047899"/>
    </source>
</evidence>
<dbReference type="GeneTree" id="ENSGT00940000157008"/>
<dbReference type="Proteomes" id="UP000314982">
    <property type="component" value="Unassembled WGS sequence"/>
</dbReference>
<comment type="similarity">
    <text evidence="3 22">Belongs to the protein kinase superfamily. RIO-type Ser/Thr kinase family.</text>
</comment>
<dbReference type="GO" id="GO:0005737">
    <property type="term" value="C:cytoplasm"/>
    <property type="evidence" value="ECO:0007669"/>
    <property type="project" value="UniProtKB-SubCell"/>
</dbReference>
<evidence type="ECO:0000256" key="11">
    <source>
        <dbReference type="ARBA" id="ARBA00022723"/>
    </source>
</evidence>
<keyword evidence="7 22" id="KW-0723">Serine/threonine-protein kinase</keyword>
<evidence type="ECO:0000256" key="4">
    <source>
        <dbReference type="ARBA" id="ARBA00012513"/>
    </source>
</evidence>
<keyword evidence="11 22" id="KW-0479">Metal-binding</keyword>
<evidence type="ECO:0000256" key="10">
    <source>
        <dbReference type="ARBA" id="ARBA00022679"/>
    </source>
</evidence>
<keyword evidence="8" id="KW-0597">Phosphoprotein</keyword>
<dbReference type="FunFam" id="3.30.200.20:FF:000200">
    <property type="entry name" value="Serine/threonine-protein kinase RIO3"/>
    <property type="match status" value="1"/>
</dbReference>
<dbReference type="GO" id="GO:0046872">
    <property type="term" value="F:metal ion binding"/>
    <property type="evidence" value="ECO:0007669"/>
    <property type="project" value="UniProtKB-UniRule"/>
</dbReference>
<comment type="cofactor">
    <cofactor evidence="1 22">
        <name>Mg(2+)</name>
        <dbReference type="ChEBI" id="CHEBI:18420"/>
    </cofactor>
</comment>
<evidence type="ECO:0000256" key="12">
    <source>
        <dbReference type="ARBA" id="ARBA00022741"/>
    </source>
</evidence>
<keyword evidence="15 22" id="KW-0460">Magnesium</keyword>
<evidence type="ECO:0000256" key="14">
    <source>
        <dbReference type="ARBA" id="ARBA00022840"/>
    </source>
</evidence>
<evidence type="ECO:0000256" key="16">
    <source>
        <dbReference type="ARBA" id="ARBA00022859"/>
    </source>
</evidence>
<evidence type="ECO:0000256" key="21">
    <source>
        <dbReference type="ARBA" id="ARBA00068351"/>
    </source>
</evidence>
<evidence type="ECO:0000256" key="6">
    <source>
        <dbReference type="ARBA" id="ARBA00022517"/>
    </source>
</evidence>
<proteinExistence type="inferred from homology"/>
<dbReference type="Ensembl" id="ENSHHUT00000057836.1">
    <property type="protein sequence ID" value="ENSHHUP00000055901.1"/>
    <property type="gene ID" value="ENSHHUG00000033256.1"/>
</dbReference>
<evidence type="ECO:0000313" key="26">
    <source>
        <dbReference type="Proteomes" id="UP000314982"/>
    </source>
</evidence>
<evidence type="ECO:0000256" key="8">
    <source>
        <dbReference type="ARBA" id="ARBA00022553"/>
    </source>
</evidence>
<reference evidence="26" key="1">
    <citation type="submission" date="2018-06" db="EMBL/GenBank/DDBJ databases">
        <title>Genome assembly of Danube salmon.</title>
        <authorList>
            <person name="Macqueen D.J."/>
            <person name="Gundappa M.K."/>
        </authorList>
    </citation>
    <scope>NUCLEOTIDE SEQUENCE [LARGE SCALE GENOMIC DNA]</scope>
</reference>
<comment type="catalytic activity">
    <reaction evidence="18 22">
        <text>L-threonyl-[protein] + ATP = O-phospho-L-threonyl-[protein] + ADP + H(+)</text>
        <dbReference type="Rhea" id="RHEA:46608"/>
        <dbReference type="Rhea" id="RHEA-COMP:11060"/>
        <dbReference type="Rhea" id="RHEA-COMP:11605"/>
        <dbReference type="ChEBI" id="CHEBI:15378"/>
        <dbReference type="ChEBI" id="CHEBI:30013"/>
        <dbReference type="ChEBI" id="CHEBI:30616"/>
        <dbReference type="ChEBI" id="CHEBI:61977"/>
        <dbReference type="ChEBI" id="CHEBI:456216"/>
        <dbReference type="EC" id="2.7.11.1"/>
    </reaction>
</comment>
<evidence type="ECO:0000256" key="22">
    <source>
        <dbReference type="PIRNR" id="PIRNR038146"/>
    </source>
</evidence>
<evidence type="ECO:0000313" key="25">
    <source>
        <dbReference type="Ensembl" id="ENSHHUP00000055901.1"/>
    </source>
</evidence>
<dbReference type="Pfam" id="PF01163">
    <property type="entry name" value="RIO1"/>
    <property type="match status" value="1"/>
</dbReference>
<comment type="subcellular location">
    <subcellularLocation>
        <location evidence="2">Cytoplasm</location>
    </subcellularLocation>
</comment>
<keyword evidence="6" id="KW-0690">Ribosome biogenesis</keyword>
<evidence type="ECO:0000256" key="9">
    <source>
        <dbReference type="ARBA" id="ARBA00022588"/>
    </source>
</evidence>
<evidence type="ECO:0000256" key="23">
    <source>
        <dbReference type="SAM" id="MobiDB-lite"/>
    </source>
</evidence>
<dbReference type="GO" id="GO:0005524">
    <property type="term" value="F:ATP binding"/>
    <property type="evidence" value="ECO:0007669"/>
    <property type="project" value="UniProtKB-UniRule"/>
</dbReference>
<evidence type="ECO:0000259" key="24">
    <source>
        <dbReference type="SMART" id="SM00090"/>
    </source>
</evidence>
<dbReference type="SUPFAM" id="SSF56112">
    <property type="entry name" value="Protein kinase-like (PK-like)"/>
    <property type="match status" value="1"/>
</dbReference>
<dbReference type="Gene3D" id="1.10.510.10">
    <property type="entry name" value="Transferase(Phosphotransferase) domain 1"/>
    <property type="match status" value="1"/>
</dbReference>
<protein>
    <recommendedName>
        <fullName evidence="21 22">Serine/threonine-protein kinase RIO3</fullName>
        <ecNumber evidence="4 22">2.7.11.1</ecNumber>
    </recommendedName>
</protein>
<evidence type="ECO:0000256" key="5">
    <source>
        <dbReference type="ARBA" id="ARBA00022490"/>
    </source>
</evidence>
<dbReference type="GO" id="GO:0045087">
    <property type="term" value="P:innate immune response"/>
    <property type="evidence" value="ECO:0007669"/>
    <property type="project" value="UniProtKB-KW"/>
</dbReference>
<keyword evidence="9" id="KW-0399">Innate immunity</keyword>
<dbReference type="GO" id="GO:0106310">
    <property type="term" value="F:protein serine kinase activity"/>
    <property type="evidence" value="ECO:0007669"/>
    <property type="project" value="RHEA"/>
</dbReference>
<accession>A0A4W5NUJ1</accession>
<dbReference type="GO" id="GO:0042254">
    <property type="term" value="P:ribosome biogenesis"/>
    <property type="evidence" value="ECO:0007669"/>
    <property type="project" value="UniProtKB-KW"/>
</dbReference>
<evidence type="ECO:0000256" key="3">
    <source>
        <dbReference type="ARBA" id="ARBA00009196"/>
    </source>
</evidence>